<keyword evidence="3" id="KW-1185">Reference proteome</keyword>
<feature type="region of interest" description="Disordered" evidence="1">
    <location>
        <begin position="1"/>
        <end position="46"/>
    </location>
</feature>
<name>A0A9P5PVA6_9AGAR</name>
<evidence type="ECO:0000313" key="2">
    <source>
        <dbReference type="EMBL" id="KAF9073109.1"/>
    </source>
</evidence>
<evidence type="ECO:0000313" key="3">
    <source>
        <dbReference type="Proteomes" id="UP000772434"/>
    </source>
</evidence>
<organism evidence="2 3">
    <name type="scientific">Rhodocollybia butyracea</name>
    <dbReference type="NCBI Taxonomy" id="206335"/>
    <lineage>
        <taxon>Eukaryota</taxon>
        <taxon>Fungi</taxon>
        <taxon>Dikarya</taxon>
        <taxon>Basidiomycota</taxon>
        <taxon>Agaricomycotina</taxon>
        <taxon>Agaricomycetes</taxon>
        <taxon>Agaricomycetidae</taxon>
        <taxon>Agaricales</taxon>
        <taxon>Marasmiineae</taxon>
        <taxon>Omphalotaceae</taxon>
        <taxon>Rhodocollybia</taxon>
    </lineage>
</organism>
<dbReference type="Proteomes" id="UP000772434">
    <property type="component" value="Unassembled WGS sequence"/>
</dbReference>
<gene>
    <name evidence="2" type="ORF">BDP27DRAFT_1319406</name>
</gene>
<dbReference type="OrthoDB" id="9999611at2759"/>
<evidence type="ECO:0000256" key="1">
    <source>
        <dbReference type="SAM" id="MobiDB-lite"/>
    </source>
</evidence>
<proteinExistence type="predicted"/>
<dbReference type="EMBL" id="JADNRY010000020">
    <property type="protein sequence ID" value="KAF9073109.1"/>
    <property type="molecule type" value="Genomic_DNA"/>
</dbReference>
<accession>A0A9P5PVA6</accession>
<dbReference type="AlphaFoldDB" id="A0A9P5PVA6"/>
<protein>
    <submittedName>
        <fullName evidence="2">Uncharacterized protein</fullName>
    </submittedName>
</protein>
<comment type="caution">
    <text evidence="2">The sequence shown here is derived from an EMBL/GenBank/DDBJ whole genome shotgun (WGS) entry which is preliminary data.</text>
</comment>
<sequence length="76" mass="8125">MSYNGKSSPKKAIGQFHKGNAVGGVGDHTRAQSWQSSKEEHAAGESKYNAARAKGYFDGAIDRAGGVETCTILFKY</sequence>
<reference evidence="2" key="1">
    <citation type="submission" date="2020-11" db="EMBL/GenBank/DDBJ databases">
        <authorList>
            <consortium name="DOE Joint Genome Institute"/>
            <person name="Ahrendt S."/>
            <person name="Riley R."/>
            <person name="Andreopoulos W."/>
            <person name="Labutti K."/>
            <person name="Pangilinan J."/>
            <person name="Ruiz-Duenas F.J."/>
            <person name="Barrasa J.M."/>
            <person name="Sanchez-Garcia M."/>
            <person name="Camarero S."/>
            <person name="Miyauchi S."/>
            <person name="Serrano A."/>
            <person name="Linde D."/>
            <person name="Babiker R."/>
            <person name="Drula E."/>
            <person name="Ayuso-Fernandez I."/>
            <person name="Pacheco R."/>
            <person name="Padilla G."/>
            <person name="Ferreira P."/>
            <person name="Barriuso J."/>
            <person name="Kellner H."/>
            <person name="Castanera R."/>
            <person name="Alfaro M."/>
            <person name="Ramirez L."/>
            <person name="Pisabarro A.G."/>
            <person name="Kuo A."/>
            <person name="Tritt A."/>
            <person name="Lipzen A."/>
            <person name="He G."/>
            <person name="Yan M."/>
            <person name="Ng V."/>
            <person name="Cullen D."/>
            <person name="Martin F."/>
            <person name="Rosso M.-N."/>
            <person name="Henrissat B."/>
            <person name="Hibbett D."/>
            <person name="Martinez A.T."/>
            <person name="Grigoriev I.V."/>
        </authorList>
    </citation>
    <scope>NUCLEOTIDE SEQUENCE</scope>
    <source>
        <strain evidence="2">AH 40177</strain>
    </source>
</reference>